<sequence length="313" mass="34800">MPEHSLFLLTVFAAAALGLYGMIELVQARRGMNALSRKLTPLHTEEARASRSAVRRLSLRLDASDYGRGWADRLQAAHIKLTPLQWLSLLSGAWAVISLLIASLLSLGFPYNLLIAYLAVNLGSKQILKSRRQKFGEQINRQLPEICRMLSSCVRAGMSIQQGIDMVAREIKPPAGFLFQTMSRELQMGTGVGDVLERVHERFTSKDIRLMTQTILVQRQAGGNLGAALDHLARTLEERERVNREISNQTAESRYIAVTLALMPVFLVFVFNMVFKGFITPIFTLPGLILLAAVVVLMAIGFVLIQKVSRIKA</sequence>
<dbReference type="Gene3D" id="1.20.81.30">
    <property type="entry name" value="Type II secretion system (T2SS), domain F"/>
    <property type="match status" value="1"/>
</dbReference>
<feature type="transmembrane region" description="Helical" evidence="6">
    <location>
        <begin position="93"/>
        <end position="120"/>
    </location>
</feature>
<keyword evidence="4 6" id="KW-1133">Transmembrane helix</keyword>
<keyword evidence="2" id="KW-1003">Cell membrane</keyword>
<feature type="transmembrane region" description="Helical" evidence="6">
    <location>
        <begin position="255"/>
        <end position="275"/>
    </location>
</feature>
<keyword evidence="9" id="KW-1185">Reference proteome</keyword>
<evidence type="ECO:0000256" key="2">
    <source>
        <dbReference type="ARBA" id="ARBA00022475"/>
    </source>
</evidence>
<reference evidence="8 9" key="1">
    <citation type="submission" date="2017-05" db="EMBL/GenBank/DDBJ databases">
        <title>Functional genome analysis of Paenibacillus pasadenensis strain R16: insights on endophytic life style and antifungal activity.</title>
        <authorList>
            <person name="Passera A."/>
            <person name="Marcolungo L."/>
            <person name="Casati P."/>
            <person name="Brasca M."/>
            <person name="Quaglino F."/>
            <person name="Delledonne M."/>
        </authorList>
    </citation>
    <scope>NUCLEOTIDE SEQUENCE [LARGE SCALE GENOMIC DNA]</scope>
    <source>
        <strain evidence="8 9">R16</strain>
    </source>
</reference>
<evidence type="ECO:0000256" key="4">
    <source>
        <dbReference type="ARBA" id="ARBA00022989"/>
    </source>
</evidence>
<protein>
    <submittedName>
        <fullName evidence="8">Flp pilus assembly protein TadB</fullName>
    </submittedName>
</protein>
<comment type="subcellular location">
    <subcellularLocation>
        <location evidence="1">Cell membrane</location>
        <topology evidence="1">Multi-pass membrane protein</topology>
    </subcellularLocation>
</comment>
<feature type="domain" description="Type II secretion system protein GspF" evidence="7">
    <location>
        <begin position="147"/>
        <end position="271"/>
    </location>
</feature>
<keyword evidence="5 6" id="KW-0472">Membrane</keyword>
<evidence type="ECO:0000256" key="1">
    <source>
        <dbReference type="ARBA" id="ARBA00004651"/>
    </source>
</evidence>
<name>A0A2N5N1W1_9BACL</name>
<gene>
    <name evidence="8" type="ORF">B8V81_2750</name>
</gene>
<dbReference type="InterPro" id="IPR042094">
    <property type="entry name" value="T2SS_GspF_sf"/>
</dbReference>
<proteinExistence type="predicted"/>
<evidence type="ECO:0000313" key="9">
    <source>
        <dbReference type="Proteomes" id="UP000234789"/>
    </source>
</evidence>
<dbReference type="Proteomes" id="UP000234789">
    <property type="component" value="Unassembled WGS sequence"/>
</dbReference>
<dbReference type="Pfam" id="PF00482">
    <property type="entry name" value="T2SSF"/>
    <property type="match status" value="1"/>
</dbReference>
<keyword evidence="3 6" id="KW-0812">Transmembrane</keyword>
<evidence type="ECO:0000313" key="8">
    <source>
        <dbReference type="EMBL" id="PLT44319.1"/>
    </source>
</evidence>
<dbReference type="PANTHER" id="PTHR35007">
    <property type="entry name" value="INTEGRAL MEMBRANE PROTEIN-RELATED"/>
    <property type="match status" value="1"/>
</dbReference>
<feature type="transmembrane region" description="Helical" evidence="6">
    <location>
        <begin position="281"/>
        <end position="305"/>
    </location>
</feature>
<evidence type="ECO:0000256" key="3">
    <source>
        <dbReference type="ARBA" id="ARBA00022692"/>
    </source>
</evidence>
<dbReference type="PANTHER" id="PTHR35007:SF1">
    <property type="entry name" value="PILUS ASSEMBLY PROTEIN"/>
    <property type="match status" value="1"/>
</dbReference>
<accession>A0A2N5N1W1</accession>
<organism evidence="8 9">
    <name type="scientific">Paenibacillus pasadenensis</name>
    <dbReference type="NCBI Taxonomy" id="217090"/>
    <lineage>
        <taxon>Bacteria</taxon>
        <taxon>Bacillati</taxon>
        <taxon>Bacillota</taxon>
        <taxon>Bacilli</taxon>
        <taxon>Bacillales</taxon>
        <taxon>Paenibacillaceae</taxon>
        <taxon>Paenibacillus</taxon>
    </lineage>
</organism>
<dbReference type="EMBL" id="NFEZ01000004">
    <property type="protein sequence ID" value="PLT44319.1"/>
    <property type="molecule type" value="Genomic_DNA"/>
</dbReference>
<evidence type="ECO:0000256" key="5">
    <source>
        <dbReference type="ARBA" id="ARBA00023136"/>
    </source>
</evidence>
<dbReference type="AlphaFoldDB" id="A0A2N5N1W1"/>
<comment type="caution">
    <text evidence="8">The sequence shown here is derived from an EMBL/GenBank/DDBJ whole genome shotgun (WGS) entry which is preliminary data.</text>
</comment>
<dbReference type="InterPro" id="IPR018076">
    <property type="entry name" value="T2SS_GspF_dom"/>
</dbReference>
<dbReference type="GO" id="GO:0005886">
    <property type="term" value="C:plasma membrane"/>
    <property type="evidence" value="ECO:0007669"/>
    <property type="project" value="UniProtKB-SubCell"/>
</dbReference>
<evidence type="ECO:0000259" key="7">
    <source>
        <dbReference type="Pfam" id="PF00482"/>
    </source>
</evidence>
<dbReference type="OrthoDB" id="9803381at2"/>
<evidence type="ECO:0000256" key="6">
    <source>
        <dbReference type="SAM" id="Phobius"/>
    </source>
</evidence>
<dbReference type="RefSeq" id="WP_028600222.1">
    <property type="nucleotide sequence ID" value="NZ_BIMM01000116.1"/>
</dbReference>